<feature type="region of interest" description="Disordered" evidence="1">
    <location>
        <begin position="50"/>
        <end position="69"/>
    </location>
</feature>
<feature type="compositionally biased region" description="Polar residues" evidence="1">
    <location>
        <begin position="57"/>
        <end position="69"/>
    </location>
</feature>
<gene>
    <name evidence="2" type="ORF">RIF29_35653</name>
</gene>
<feature type="region of interest" description="Disordered" evidence="1">
    <location>
        <begin position="118"/>
        <end position="178"/>
    </location>
</feature>
<sequence>MTVIPTGNNNEPSIINNDTDHAEEKNKEVCDSSAINSDISPFGPWMLVRKNPRSKGKANSSLNHVNNRSINNGSRYSSLMESTENLVDEAVDDQRESNIESSIATNGKEITFAPKRLQKGRTSAVNKVPPPKQKHASLGPKSIHTSTQLNKETKSPSVTQSPNGLSIEEKNEIKEKEKRSLHTMRNLLKKGFTGFENSTLQIWNSSNEALEAAMARRLKAFGVASSSEPPDNSIVELDGSIMDIDESKSSPSHIGKELTGPENGDASLERQTPHISQ</sequence>
<feature type="compositionally biased region" description="Basic and acidic residues" evidence="1">
    <location>
        <begin position="167"/>
        <end position="178"/>
    </location>
</feature>
<organism evidence="2 3">
    <name type="scientific">Crotalaria pallida</name>
    <name type="common">Smooth rattlebox</name>
    <name type="synonym">Crotalaria striata</name>
    <dbReference type="NCBI Taxonomy" id="3830"/>
    <lineage>
        <taxon>Eukaryota</taxon>
        <taxon>Viridiplantae</taxon>
        <taxon>Streptophyta</taxon>
        <taxon>Embryophyta</taxon>
        <taxon>Tracheophyta</taxon>
        <taxon>Spermatophyta</taxon>
        <taxon>Magnoliopsida</taxon>
        <taxon>eudicotyledons</taxon>
        <taxon>Gunneridae</taxon>
        <taxon>Pentapetalae</taxon>
        <taxon>rosids</taxon>
        <taxon>fabids</taxon>
        <taxon>Fabales</taxon>
        <taxon>Fabaceae</taxon>
        <taxon>Papilionoideae</taxon>
        <taxon>50 kb inversion clade</taxon>
        <taxon>genistoids sensu lato</taxon>
        <taxon>core genistoids</taxon>
        <taxon>Crotalarieae</taxon>
        <taxon>Crotalaria</taxon>
    </lineage>
</organism>
<feature type="compositionally biased region" description="Polar residues" evidence="1">
    <location>
        <begin position="1"/>
        <end position="17"/>
    </location>
</feature>
<reference evidence="2 3" key="1">
    <citation type="submission" date="2024-01" db="EMBL/GenBank/DDBJ databases">
        <title>The genomes of 5 underutilized Papilionoideae crops provide insights into root nodulation and disease resistanc.</title>
        <authorList>
            <person name="Yuan L."/>
        </authorList>
    </citation>
    <scope>NUCLEOTIDE SEQUENCE [LARGE SCALE GENOMIC DNA]</scope>
    <source>
        <strain evidence="2">ZHUSHIDOU_FW_LH</strain>
        <tissue evidence="2">Leaf</tissue>
    </source>
</reference>
<feature type="region of interest" description="Disordered" evidence="1">
    <location>
        <begin position="243"/>
        <end position="277"/>
    </location>
</feature>
<protein>
    <submittedName>
        <fullName evidence="2">Uncharacterized protein</fullName>
    </submittedName>
</protein>
<feature type="compositionally biased region" description="Polar residues" evidence="1">
    <location>
        <begin position="143"/>
        <end position="164"/>
    </location>
</feature>
<feature type="compositionally biased region" description="Basic and acidic residues" evidence="1">
    <location>
        <begin position="267"/>
        <end position="277"/>
    </location>
</feature>
<dbReference type="Proteomes" id="UP001372338">
    <property type="component" value="Unassembled WGS sequence"/>
</dbReference>
<keyword evidence="3" id="KW-1185">Reference proteome</keyword>
<evidence type="ECO:0000256" key="1">
    <source>
        <dbReference type="SAM" id="MobiDB-lite"/>
    </source>
</evidence>
<feature type="region of interest" description="Disordered" evidence="1">
    <location>
        <begin position="1"/>
        <end position="22"/>
    </location>
</feature>
<dbReference type="EMBL" id="JAYWIO010000007">
    <property type="protein sequence ID" value="KAK7251995.1"/>
    <property type="molecule type" value="Genomic_DNA"/>
</dbReference>
<evidence type="ECO:0000313" key="2">
    <source>
        <dbReference type="EMBL" id="KAK7251995.1"/>
    </source>
</evidence>
<dbReference type="AlphaFoldDB" id="A0AAN9EA71"/>
<evidence type="ECO:0000313" key="3">
    <source>
        <dbReference type="Proteomes" id="UP001372338"/>
    </source>
</evidence>
<name>A0AAN9EA71_CROPI</name>
<accession>A0AAN9EA71</accession>
<proteinExistence type="predicted"/>
<comment type="caution">
    <text evidence="2">The sequence shown here is derived from an EMBL/GenBank/DDBJ whole genome shotgun (WGS) entry which is preliminary data.</text>
</comment>